<dbReference type="AlphaFoldDB" id="A0ABD1F3Q1"/>
<evidence type="ECO:0000313" key="1">
    <source>
        <dbReference type="EMBL" id="KAL1506842.1"/>
    </source>
</evidence>
<dbReference type="EMBL" id="JBDJPC010000004">
    <property type="protein sequence ID" value="KAL1506842.1"/>
    <property type="molecule type" value="Genomic_DNA"/>
</dbReference>
<comment type="caution">
    <text evidence="1">The sequence shown here is derived from an EMBL/GenBank/DDBJ whole genome shotgun (WGS) entry which is preliminary data.</text>
</comment>
<dbReference type="SUPFAM" id="SSF47473">
    <property type="entry name" value="EF-hand"/>
    <property type="match status" value="1"/>
</dbReference>
<dbReference type="Proteomes" id="UP001566132">
    <property type="component" value="Unassembled WGS sequence"/>
</dbReference>
<organism evidence="1 2">
    <name type="scientific">Hypothenemus hampei</name>
    <name type="common">Coffee berry borer</name>
    <dbReference type="NCBI Taxonomy" id="57062"/>
    <lineage>
        <taxon>Eukaryota</taxon>
        <taxon>Metazoa</taxon>
        <taxon>Ecdysozoa</taxon>
        <taxon>Arthropoda</taxon>
        <taxon>Hexapoda</taxon>
        <taxon>Insecta</taxon>
        <taxon>Pterygota</taxon>
        <taxon>Neoptera</taxon>
        <taxon>Endopterygota</taxon>
        <taxon>Coleoptera</taxon>
        <taxon>Polyphaga</taxon>
        <taxon>Cucujiformia</taxon>
        <taxon>Curculionidae</taxon>
        <taxon>Scolytinae</taxon>
        <taxon>Hypothenemus</taxon>
    </lineage>
</organism>
<sequence length="162" mass="19294">MLCYQVTFAMIMLPIFKYFFKIALLETLSKNENLYSLTKDEFILLYIAMFGYPPLYEEIKAVFKGDDCHQDLHIVEKFLELRFSGTKSLELHVLELFKILDKDNKGYITCRDFIDLECDEYKLPKNFTDYFVSVTRVASILDFFTFKEIYSNVNQHLWSSKH</sequence>
<evidence type="ECO:0000313" key="2">
    <source>
        <dbReference type="Proteomes" id="UP001566132"/>
    </source>
</evidence>
<dbReference type="InterPro" id="IPR011992">
    <property type="entry name" value="EF-hand-dom_pair"/>
</dbReference>
<proteinExistence type="predicted"/>
<reference evidence="1 2" key="1">
    <citation type="submission" date="2024-05" db="EMBL/GenBank/DDBJ databases">
        <title>Genetic variation in Jamaican populations of the coffee berry borer (Hypothenemus hampei).</title>
        <authorList>
            <person name="Errbii M."/>
            <person name="Myrie A."/>
        </authorList>
    </citation>
    <scope>NUCLEOTIDE SEQUENCE [LARGE SCALE GENOMIC DNA]</scope>
    <source>
        <strain evidence="1">JA-Hopewell-2020-01-JO</strain>
        <tissue evidence="1">Whole body</tissue>
    </source>
</reference>
<gene>
    <name evidence="1" type="ORF">ABEB36_006130</name>
</gene>
<accession>A0ABD1F3Q1</accession>
<protein>
    <submittedName>
        <fullName evidence="1">Uncharacterized protein</fullName>
    </submittedName>
</protein>
<keyword evidence="2" id="KW-1185">Reference proteome</keyword>
<name>A0ABD1F3Q1_HYPHA</name>